<reference evidence="2" key="1">
    <citation type="submission" date="2023-06" db="EMBL/GenBank/DDBJ databases">
        <authorList>
            <consortium name="Lawrence Berkeley National Laboratory"/>
            <person name="Ahrendt S."/>
            <person name="Sahu N."/>
            <person name="Indic B."/>
            <person name="Wong-Bajracharya J."/>
            <person name="Merenyi Z."/>
            <person name="Ke H.-M."/>
            <person name="Monk M."/>
            <person name="Kocsube S."/>
            <person name="Drula E."/>
            <person name="Lipzen A."/>
            <person name="Balint B."/>
            <person name="Henrissat B."/>
            <person name="Andreopoulos B."/>
            <person name="Martin F.M."/>
            <person name="Harder C.B."/>
            <person name="Rigling D."/>
            <person name="Ford K.L."/>
            <person name="Foster G.D."/>
            <person name="Pangilinan J."/>
            <person name="Papanicolaou A."/>
            <person name="Barry K."/>
            <person name="LaButti K."/>
            <person name="Viragh M."/>
            <person name="Koriabine M."/>
            <person name="Yan M."/>
            <person name="Riley R."/>
            <person name="Champramary S."/>
            <person name="Plett K.L."/>
            <person name="Tsai I.J."/>
            <person name="Slot J."/>
            <person name="Sipos G."/>
            <person name="Plett J."/>
            <person name="Nagy L.G."/>
            <person name="Grigoriev I.V."/>
        </authorList>
    </citation>
    <scope>NUCLEOTIDE SEQUENCE</scope>
    <source>
        <strain evidence="2">CCBAS 213</strain>
    </source>
</reference>
<dbReference type="AlphaFoldDB" id="A0AA39MTP2"/>
<accession>A0AA39MTP2</accession>
<protein>
    <recommendedName>
        <fullName evidence="1">Heterokaryon incompatibility domain-containing protein</fullName>
    </recommendedName>
</protein>
<comment type="caution">
    <text evidence="2">The sequence shown here is derived from an EMBL/GenBank/DDBJ whole genome shotgun (WGS) entry which is preliminary data.</text>
</comment>
<evidence type="ECO:0000313" key="3">
    <source>
        <dbReference type="Proteomes" id="UP001175211"/>
    </source>
</evidence>
<dbReference type="GeneID" id="85350259"/>
<evidence type="ECO:0000259" key="1">
    <source>
        <dbReference type="Pfam" id="PF06985"/>
    </source>
</evidence>
<dbReference type="Pfam" id="PF06985">
    <property type="entry name" value="HET"/>
    <property type="match status" value="1"/>
</dbReference>
<dbReference type="RefSeq" id="XP_060325558.1">
    <property type="nucleotide sequence ID" value="XM_060466711.1"/>
</dbReference>
<feature type="non-terminal residue" evidence="2">
    <location>
        <position position="1"/>
    </location>
</feature>
<keyword evidence="3" id="KW-1185">Reference proteome</keyword>
<dbReference type="Proteomes" id="UP001175211">
    <property type="component" value="Unassembled WGS sequence"/>
</dbReference>
<proteinExistence type="predicted"/>
<dbReference type="InterPro" id="IPR010730">
    <property type="entry name" value="HET"/>
</dbReference>
<feature type="non-terminal residue" evidence="2">
    <location>
        <position position="127"/>
    </location>
</feature>
<gene>
    <name evidence="2" type="ORF">EV420DRAFT_1249217</name>
</gene>
<sequence length="127" mass="14932">VPPRCLWNLYSNRVVPEWVIPNWGKLWEISHAWVDKRNQVDVRTPINGYKWLVPIPKGADLNHIRIEMLNLGAEYVWLDVLCLRQSGPNEDLRKDEWKLDVPTIGYVYRMAERVPCYFSGLGRPMSL</sequence>
<name>A0AA39MTP2_ARMTA</name>
<dbReference type="EMBL" id="JAUEPS010000049">
    <property type="protein sequence ID" value="KAK0445654.1"/>
    <property type="molecule type" value="Genomic_DNA"/>
</dbReference>
<organism evidence="2 3">
    <name type="scientific">Armillaria tabescens</name>
    <name type="common">Ringless honey mushroom</name>
    <name type="synonym">Agaricus tabescens</name>
    <dbReference type="NCBI Taxonomy" id="1929756"/>
    <lineage>
        <taxon>Eukaryota</taxon>
        <taxon>Fungi</taxon>
        <taxon>Dikarya</taxon>
        <taxon>Basidiomycota</taxon>
        <taxon>Agaricomycotina</taxon>
        <taxon>Agaricomycetes</taxon>
        <taxon>Agaricomycetidae</taxon>
        <taxon>Agaricales</taxon>
        <taxon>Marasmiineae</taxon>
        <taxon>Physalacriaceae</taxon>
        <taxon>Desarmillaria</taxon>
    </lineage>
</organism>
<evidence type="ECO:0000313" key="2">
    <source>
        <dbReference type="EMBL" id="KAK0445654.1"/>
    </source>
</evidence>
<feature type="domain" description="Heterokaryon incompatibility" evidence="1">
    <location>
        <begin position="29"/>
        <end position="117"/>
    </location>
</feature>